<organism evidence="2 3">
    <name type="scientific">Candidatus Kerfeldbacteria bacterium RIFCSPHIGHO2_12_FULL_48_17</name>
    <dbReference type="NCBI Taxonomy" id="1798542"/>
    <lineage>
        <taxon>Bacteria</taxon>
        <taxon>Candidatus Kerfeldiibacteriota</taxon>
    </lineage>
</organism>
<dbReference type="AlphaFoldDB" id="A0A1G2B3F4"/>
<accession>A0A1G2B3F4</accession>
<keyword evidence="1" id="KW-1133">Transmembrane helix</keyword>
<evidence type="ECO:0000313" key="2">
    <source>
        <dbReference type="EMBL" id="OGY83733.1"/>
    </source>
</evidence>
<gene>
    <name evidence="2" type="ORF">A3F54_05125</name>
</gene>
<comment type="caution">
    <text evidence="2">The sequence shown here is derived from an EMBL/GenBank/DDBJ whole genome shotgun (WGS) entry which is preliminary data.</text>
</comment>
<dbReference type="EMBL" id="MHKD01000019">
    <property type="protein sequence ID" value="OGY83733.1"/>
    <property type="molecule type" value="Genomic_DNA"/>
</dbReference>
<evidence type="ECO:0000256" key="1">
    <source>
        <dbReference type="SAM" id="Phobius"/>
    </source>
</evidence>
<proteinExistence type="predicted"/>
<feature type="transmembrane region" description="Helical" evidence="1">
    <location>
        <begin position="68"/>
        <end position="86"/>
    </location>
</feature>
<dbReference type="InterPro" id="IPR007404">
    <property type="entry name" value="YdjM-like"/>
</dbReference>
<keyword evidence="1" id="KW-0472">Membrane</keyword>
<feature type="transmembrane region" description="Helical" evidence="1">
    <location>
        <begin position="137"/>
        <end position="158"/>
    </location>
</feature>
<dbReference type="STRING" id="1798542.A3F54_05125"/>
<protein>
    <submittedName>
        <fullName evidence="2">Uncharacterized protein</fullName>
    </submittedName>
</protein>
<feature type="transmembrane region" description="Helical" evidence="1">
    <location>
        <begin position="170"/>
        <end position="189"/>
    </location>
</feature>
<dbReference type="Pfam" id="PF04307">
    <property type="entry name" value="YdjM"/>
    <property type="match status" value="1"/>
</dbReference>
<sequence length="417" mass="46477">MLFAHGPLGALLSDRSIRMWWKGKITPRQKWILLLLGFIGGIFPDVDLLYYYLVDASTPHREFITHSFFIYVAVFVVLYFVAAVFVKKPVFKMAVMIFFIGVVSHLAVDSILAEVSWFFPFSRRLYGLSNFSALRPWLFSVNFALEFVFTGLFFLLLISFASWSLVRKRALIAVVAVGVVIASLGTFWFDGHNLVFDLNTPFLDMDGDGIANRADVDMDGDGLVNSRDFDADGNDTDNIDQLSQGPDFSNVWYDPTDGGLIEIPQRLGLPTTPFFIHHIYGGLGVPLAAEMQEDYALLAEGYEYPPSSSRFDNSVANIKTWLSHSGRLLPAEKLAHYQPGDIFFFGDGPDPDGGDGDGDGDAHAAIVRNISENGRVMMLEADRQRGVGLHTLDDIIRGEGEPVFIGRMLFPITNEDF</sequence>
<feature type="transmembrane region" description="Helical" evidence="1">
    <location>
        <begin position="31"/>
        <end position="53"/>
    </location>
</feature>
<reference evidence="2 3" key="1">
    <citation type="journal article" date="2016" name="Nat. Commun.">
        <title>Thousands of microbial genomes shed light on interconnected biogeochemical processes in an aquifer system.</title>
        <authorList>
            <person name="Anantharaman K."/>
            <person name="Brown C.T."/>
            <person name="Hug L.A."/>
            <person name="Sharon I."/>
            <person name="Castelle C.J."/>
            <person name="Probst A.J."/>
            <person name="Thomas B.C."/>
            <person name="Singh A."/>
            <person name="Wilkins M.J."/>
            <person name="Karaoz U."/>
            <person name="Brodie E.L."/>
            <person name="Williams K.H."/>
            <person name="Hubbard S.S."/>
            <person name="Banfield J.F."/>
        </authorList>
    </citation>
    <scope>NUCLEOTIDE SEQUENCE [LARGE SCALE GENOMIC DNA]</scope>
</reference>
<keyword evidence="1" id="KW-0812">Transmembrane</keyword>
<dbReference type="Proteomes" id="UP000176952">
    <property type="component" value="Unassembled WGS sequence"/>
</dbReference>
<evidence type="ECO:0000313" key="3">
    <source>
        <dbReference type="Proteomes" id="UP000176952"/>
    </source>
</evidence>
<feature type="transmembrane region" description="Helical" evidence="1">
    <location>
        <begin position="93"/>
        <end position="117"/>
    </location>
</feature>
<name>A0A1G2B3F4_9BACT</name>